<feature type="region of interest" description="Disordered" evidence="1">
    <location>
        <begin position="128"/>
        <end position="178"/>
    </location>
</feature>
<dbReference type="GO" id="GO:0003729">
    <property type="term" value="F:mRNA binding"/>
    <property type="evidence" value="ECO:0007669"/>
    <property type="project" value="TreeGrafter"/>
</dbReference>
<evidence type="ECO:0000256" key="1">
    <source>
        <dbReference type="SAM" id="MobiDB-lite"/>
    </source>
</evidence>
<dbReference type="Proteomes" id="UP000243459">
    <property type="component" value="Chromosome 5"/>
</dbReference>
<proteinExistence type="predicted"/>
<feature type="compositionally biased region" description="Acidic residues" evidence="1">
    <location>
        <begin position="142"/>
        <end position="159"/>
    </location>
</feature>
<accession>A0A5P1ET36</accession>
<feature type="compositionally biased region" description="Basic residues" evidence="1">
    <location>
        <begin position="164"/>
        <end position="177"/>
    </location>
</feature>
<dbReference type="Gramene" id="ONK68964">
    <property type="protein sequence ID" value="ONK68964"/>
    <property type="gene ID" value="A4U43_C05F17870"/>
</dbReference>
<dbReference type="GO" id="GO:0006412">
    <property type="term" value="P:translation"/>
    <property type="evidence" value="ECO:0007669"/>
    <property type="project" value="InterPro"/>
</dbReference>
<dbReference type="GO" id="GO:0000463">
    <property type="term" value="P:maturation of LSU-rRNA from tricistronic rRNA transcript (SSU-rRNA, 5.8S rRNA, LSU-rRNA)"/>
    <property type="evidence" value="ECO:0007669"/>
    <property type="project" value="InterPro"/>
</dbReference>
<feature type="compositionally biased region" description="Polar residues" evidence="1">
    <location>
        <begin position="128"/>
        <end position="141"/>
    </location>
</feature>
<dbReference type="Gene3D" id="6.10.250.3450">
    <property type="match status" value="1"/>
</dbReference>
<feature type="region of interest" description="Disordered" evidence="1">
    <location>
        <begin position="190"/>
        <end position="225"/>
    </location>
</feature>
<dbReference type="EMBL" id="CM007385">
    <property type="protein sequence ID" value="ONK68964.1"/>
    <property type="molecule type" value="Genomic_DNA"/>
</dbReference>
<keyword evidence="3" id="KW-1185">Reference proteome</keyword>
<gene>
    <name evidence="2" type="ORF">A4U43_C05F17870</name>
</gene>
<dbReference type="AlphaFoldDB" id="A0A5P1ET36"/>
<dbReference type="GO" id="GO:0003735">
    <property type="term" value="F:structural constituent of ribosome"/>
    <property type="evidence" value="ECO:0007669"/>
    <property type="project" value="InterPro"/>
</dbReference>
<evidence type="ECO:0000313" key="3">
    <source>
        <dbReference type="Proteomes" id="UP000243459"/>
    </source>
</evidence>
<dbReference type="InterPro" id="IPR036049">
    <property type="entry name" value="Ribosomal_uL29_sf"/>
</dbReference>
<protein>
    <submittedName>
        <fullName evidence="2">Uncharacterized protein</fullName>
    </submittedName>
</protein>
<dbReference type="PANTHER" id="PTHR45722">
    <property type="entry name" value="60S RIBOSOMAL PROTEIN L35"/>
    <property type="match status" value="1"/>
</dbReference>
<dbReference type="InterPro" id="IPR045059">
    <property type="entry name" value="Ribosomal_uL29_euk"/>
</dbReference>
<dbReference type="GO" id="GO:0022625">
    <property type="term" value="C:cytosolic large ribosomal subunit"/>
    <property type="evidence" value="ECO:0007669"/>
    <property type="project" value="InterPro"/>
</dbReference>
<dbReference type="Gene3D" id="1.10.287.310">
    <property type="match status" value="1"/>
</dbReference>
<name>A0A5P1ET36_ASPOF</name>
<dbReference type="PANTHER" id="PTHR45722:SF2">
    <property type="entry name" value="LARGE RIBOSOMAL SUBUNIT PROTEIN UL29-RELATED"/>
    <property type="match status" value="1"/>
</dbReference>
<sequence length="225" mass="25569">MAACPLLGAGHYLHVQNYTRQHVSSSAYITPCPSQLEEIKSLLTRINKVVRLGIAQVLTVILQKQKVALREAYKKKKFLPLDLRPKKTHAIRRKLTKHQTHKYVRYFRRKGCKGYDKLCIIFGDTTTTGDNAHPSTKSPTISDDDKEEDEEQEEEEEEIESSRAKKMSKVGGKRVSLRQHVQLAMVDALASMGESNRKKMEWRVRKMSSTSEHSHVSGAIGPREG</sequence>
<evidence type="ECO:0000313" key="2">
    <source>
        <dbReference type="EMBL" id="ONK68964.1"/>
    </source>
</evidence>
<reference evidence="3" key="1">
    <citation type="journal article" date="2017" name="Nat. Commun.">
        <title>The asparagus genome sheds light on the origin and evolution of a young Y chromosome.</title>
        <authorList>
            <person name="Harkess A."/>
            <person name="Zhou J."/>
            <person name="Xu C."/>
            <person name="Bowers J.E."/>
            <person name="Van der Hulst R."/>
            <person name="Ayyampalayam S."/>
            <person name="Mercati F."/>
            <person name="Riccardi P."/>
            <person name="McKain M.R."/>
            <person name="Kakrana A."/>
            <person name="Tang H."/>
            <person name="Ray J."/>
            <person name="Groenendijk J."/>
            <person name="Arikit S."/>
            <person name="Mathioni S.M."/>
            <person name="Nakano M."/>
            <person name="Shan H."/>
            <person name="Telgmann-Rauber A."/>
            <person name="Kanno A."/>
            <person name="Yue Z."/>
            <person name="Chen H."/>
            <person name="Li W."/>
            <person name="Chen Y."/>
            <person name="Xu X."/>
            <person name="Zhang Y."/>
            <person name="Luo S."/>
            <person name="Chen H."/>
            <person name="Gao J."/>
            <person name="Mao Z."/>
            <person name="Pires J.C."/>
            <person name="Luo M."/>
            <person name="Kudrna D."/>
            <person name="Wing R.A."/>
            <person name="Meyers B.C."/>
            <person name="Yi K."/>
            <person name="Kong H."/>
            <person name="Lavrijsen P."/>
            <person name="Sunseri F."/>
            <person name="Falavigna A."/>
            <person name="Ye Y."/>
            <person name="Leebens-Mack J.H."/>
            <person name="Chen G."/>
        </authorList>
    </citation>
    <scope>NUCLEOTIDE SEQUENCE [LARGE SCALE GENOMIC DNA]</scope>
    <source>
        <strain evidence="3">cv. DH0086</strain>
    </source>
</reference>
<organism evidence="2 3">
    <name type="scientific">Asparagus officinalis</name>
    <name type="common">Garden asparagus</name>
    <dbReference type="NCBI Taxonomy" id="4686"/>
    <lineage>
        <taxon>Eukaryota</taxon>
        <taxon>Viridiplantae</taxon>
        <taxon>Streptophyta</taxon>
        <taxon>Embryophyta</taxon>
        <taxon>Tracheophyta</taxon>
        <taxon>Spermatophyta</taxon>
        <taxon>Magnoliopsida</taxon>
        <taxon>Liliopsida</taxon>
        <taxon>Asparagales</taxon>
        <taxon>Asparagaceae</taxon>
        <taxon>Asparagoideae</taxon>
        <taxon>Asparagus</taxon>
    </lineage>
</organism>
<feature type="compositionally biased region" description="Basic and acidic residues" evidence="1">
    <location>
        <begin position="195"/>
        <end position="204"/>
    </location>
</feature>